<dbReference type="SUPFAM" id="SSF53927">
    <property type="entry name" value="Cytidine deaminase-like"/>
    <property type="match status" value="1"/>
</dbReference>
<evidence type="ECO:0000256" key="7">
    <source>
        <dbReference type="ARBA" id="ARBA00048045"/>
    </source>
</evidence>
<dbReference type="GO" id="GO:0002100">
    <property type="term" value="P:tRNA wobble adenosine to inosine editing"/>
    <property type="evidence" value="ECO:0007669"/>
    <property type="project" value="UniProtKB-UniRule"/>
</dbReference>
<comment type="subunit">
    <text evidence="2 8">Homodimer.</text>
</comment>
<dbReference type="PROSITE" id="PS00903">
    <property type="entry name" value="CYT_DCMP_DEAMINASES_1"/>
    <property type="match status" value="1"/>
</dbReference>
<evidence type="ECO:0000259" key="9">
    <source>
        <dbReference type="PROSITE" id="PS51747"/>
    </source>
</evidence>
<dbReference type="InterPro" id="IPR016192">
    <property type="entry name" value="APOBEC/CMP_deaminase_Zn-bd"/>
</dbReference>
<keyword evidence="5 8" id="KW-0378">Hydrolase</keyword>
<dbReference type="PANTHER" id="PTHR11079:SF202">
    <property type="entry name" value="TRNA-SPECIFIC ADENOSINE DEAMINASE"/>
    <property type="match status" value="1"/>
</dbReference>
<keyword evidence="11" id="KW-1185">Reference proteome</keyword>
<keyword evidence="3 8" id="KW-0819">tRNA processing</keyword>
<feature type="active site" description="Proton donor" evidence="8">
    <location>
        <position position="48"/>
    </location>
</feature>
<dbReference type="InterPro" id="IPR002125">
    <property type="entry name" value="CMP_dCMP_dom"/>
</dbReference>
<feature type="binding site" evidence="8">
    <location>
        <position position="79"/>
    </location>
    <ligand>
        <name>Zn(2+)</name>
        <dbReference type="ChEBI" id="CHEBI:29105"/>
        <note>catalytic</note>
    </ligand>
</feature>
<evidence type="ECO:0000256" key="4">
    <source>
        <dbReference type="ARBA" id="ARBA00022723"/>
    </source>
</evidence>
<feature type="domain" description="CMP/dCMP-type deaminase" evidence="9">
    <location>
        <begin position="1"/>
        <end position="122"/>
    </location>
</feature>
<comment type="cofactor">
    <cofactor evidence="8">
        <name>Zn(2+)</name>
        <dbReference type="ChEBI" id="CHEBI:29105"/>
    </cofactor>
    <text evidence="8">Binds 1 zinc ion per subunit.</text>
</comment>
<dbReference type="AlphaFoldDB" id="A0A1I3YLV9"/>
<proteinExistence type="inferred from homology"/>
<evidence type="ECO:0000313" key="10">
    <source>
        <dbReference type="EMBL" id="SFK32812.1"/>
    </source>
</evidence>
<accession>A0A1I3YLV9</accession>
<dbReference type="FunFam" id="3.40.140.10:FF:000005">
    <property type="entry name" value="tRNA-specific adenosine deaminase"/>
    <property type="match status" value="1"/>
</dbReference>
<organism evidence="10 11">
    <name type="scientific">Nitrosomonas aestuarii</name>
    <dbReference type="NCBI Taxonomy" id="52441"/>
    <lineage>
        <taxon>Bacteria</taxon>
        <taxon>Pseudomonadati</taxon>
        <taxon>Pseudomonadota</taxon>
        <taxon>Betaproteobacteria</taxon>
        <taxon>Nitrosomonadales</taxon>
        <taxon>Nitrosomonadaceae</taxon>
        <taxon>Nitrosomonas</taxon>
    </lineage>
</organism>
<dbReference type="CDD" id="cd01285">
    <property type="entry name" value="nucleoside_deaminase"/>
    <property type="match status" value="1"/>
</dbReference>
<dbReference type="EMBL" id="FOSP01000004">
    <property type="protein sequence ID" value="SFK32812.1"/>
    <property type="molecule type" value="Genomic_DNA"/>
</dbReference>
<evidence type="ECO:0000256" key="2">
    <source>
        <dbReference type="ARBA" id="ARBA00011738"/>
    </source>
</evidence>
<dbReference type="InterPro" id="IPR028883">
    <property type="entry name" value="tRNA_aden_deaminase"/>
</dbReference>
<dbReference type="PANTHER" id="PTHR11079">
    <property type="entry name" value="CYTOSINE DEAMINASE FAMILY MEMBER"/>
    <property type="match status" value="1"/>
</dbReference>
<dbReference type="Pfam" id="PF00383">
    <property type="entry name" value="dCMP_cyt_deam_1"/>
    <property type="match status" value="1"/>
</dbReference>
<comment type="similarity">
    <text evidence="1">Belongs to the cytidine and deoxycytidylate deaminase family. ADAT2 subfamily.</text>
</comment>
<dbReference type="InterPro" id="IPR016193">
    <property type="entry name" value="Cytidine_deaminase-like"/>
</dbReference>
<gene>
    <name evidence="8" type="primary">tadA</name>
    <name evidence="10" type="ORF">SAMN05216302_100457</name>
</gene>
<evidence type="ECO:0000256" key="3">
    <source>
        <dbReference type="ARBA" id="ARBA00022694"/>
    </source>
</evidence>
<dbReference type="Gene3D" id="3.40.140.10">
    <property type="entry name" value="Cytidine Deaminase, domain 2"/>
    <property type="match status" value="1"/>
</dbReference>
<feature type="binding site" evidence="8">
    <location>
        <position position="46"/>
    </location>
    <ligand>
        <name>Zn(2+)</name>
        <dbReference type="ChEBI" id="CHEBI:29105"/>
        <note>catalytic</note>
    </ligand>
</feature>
<dbReference type="NCBIfam" id="NF008113">
    <property type="entry name" value="PRK10860.1"/>
    <property type="match status" value="1"/>
</dbReference>
<dbReference type="OrthoDB" id="9802676at2"/>
<evidence type="ECO:0000256" key="1">
    <source>
        <dbReference type="ARBA" id="ARBA00010669"/>
    </source>
</evidence>
<sequence length="148" mass="16442">MRFALEQALKAQALGEVPVGAVIVQKESIISHGFNCPIITKDPTAHAEIMALRNAGQYFKNYRLLNCTLYVTLEPCVMCIGALFHARIERLVYAASDPKTGVCGSVINLPAESRLNHHMRVDSSIMAEEASALLKQFFAQQRRKQLVK</sequence>
<reference evidence="11" key="1">
    <citation type="submission" date="2016-10" db="EMBL/GenBank/DDBJ databases">
        <authorList>
            <person name="Varghese N."/>
            <person name="Submissions S."/>
        </authorList>
    </citation>
    <scope>NUCLEOTIDE SEQUENCE [LARGE SCALE GENOMIC DNA]</scope>
    <source>
        <strain evidence="11">Nm69</strain>
    </source>
</reference>
<keyword evidence="4 8" id="KW-0479">Metal-binding</keyword>
<evidence type="ECO:0000313" key="11">
    <source>
        <dbReference type="Proteomes" id="UP000199533"/>
    </source>
</evidence>
<comment type="function">
    <text evidence="8">Catalyzes the deamination of adenosine to inosine at the wobble position 34 of tRNA(Arg2).</text>
</comment>
<evidence type="ECO:0000256" key="8">
    <source>
        <dbReference type="HAMAP-Rule" id="MF_00972"/>
    </source>
</evidence>
<dbReference type="GO" id="GO:0052717">
    <property type="term" value="F:tRNA-specific adenosine-34 deaminase activity"/>
    <property type="evidence" value="ECO:0007669"/>
    <property type="project" value="UniProtKB-UniRule"/>
</dbReference>
<dbReference type="EC" id="3.5.4.33" evidence="8"/>
<dbReference type="GO" id="GO:0008270">
    <property type="term" value="F:zinc ion binding"/>
    <property type="evidence" value="ECO:0007669"/>
    <property type="project" value="UniProtKB-UniRule"/>
</dbReference>
<dbReference type="Proteomes" id="UP000199533">
    <property type="component" value="Unassembled WGS sequence"/>
</dbReference>
<name>A0A1I3YLV9_9PROT</name>
<evidence type="ECO:0000256" key="5">
    <source>
        <dbReference type="ARBA" id="ARBA00022801"/>
    </source>
</evidence>
<dbReference type="STRING" id="52441.SAMN05216302_100457"/>
<feature type="binding site" evidence="8">
    <location>
        <position position="76"/>
    </location>
    <ligand>
        <name>Zn(2+)</name>
        <dbReference type="ChEBI" id="CHEBI:29105"/>
        <note>catalytic</note>
    </ligand>
</feature>
<comment type="catalytic activity">
    <reaction evidence="7 8">
        <text>adenosine(34) in tRNA + H2O + H(+) = inosine(34) in tRNA + NH4(+)</text>
        <dbReference type="Rhea" id="RHEA:43168"/>
        <dbReference type="Rhea" id="RHEA-COMP:10373"/>
        <dbReference type="Rhea" id="RHEA-COMP:10374"/>
        <dbReference type="ChEBI" id="CHEBI:15377"/>
        <dbReference type="ChEBI" id="CHEBI:15378"/>
        <dbReference type="ChEBI" id="CHEBI:28938"/>
        <dbReference type="ChEBI" id="CHEBI:74411"/>
        <dbReference type="ChEBI" id="CHEBI:82852"/>
        <dbReference type="EC" id="3.5.4.33"/>
    </reaction>
</comment>
<dbReference type="PROSITE" id="PS51747">
    <property type="entry name" value="CYT_DCMP_DEAMINASES_2"/>
    <property type="match status" value="1"/>
</dbReference>
<evidence type="ECO:0000256" key="6">
    <source>
        <dbReference type="ARBA" id="ARBA00022833"/>
    </source>
</evidence>
<keyword evidence="6 8" id="KW-0862">Zinc</keyword>
<dbReference type="HAMAP" id="MF_00972">
    <property type="entry name" value="tRNA_aden_deaminase"/>
    <property type="match status" value="1"/>
</dbReference>
<protein>
    <recommendedName>
        <fullName evidence="8">tRNA-specific adenosine deaminase</fullName>
        <ecNumber evidence="8">3.5.4.33</ecNumber>
    </recommendedName>
</protein>